<feature type="compositionally biased region" description="Pro residues" evidence="5">
    <location>
        <begin position="218"/>
        <end position="229"/>
    </location>
</feature>
<dbReference type="PROSITE" id="PS51900">
    <property type="entry name" value="CB"/>
    <property type="match status" value="2"/>
</dbReference>
<feature type="domain" description="Core-binding (CB)" evidence="7">
    <location>
        <begin position="127"/>
        <end position="206"/>
    </location>
</feature>
<dbReference type="RefSeq" id="WP_420041235.1">
    <property type="nucleotide sequence ID" value="NZ_CP128986.1"/>
</dbReference>
<evidence type="ECO:0000256" key="5">
    <source>
        <dbReference type="SAM" id="MobiDB-lite"/>
    </source>
</evidence>
<evidence type="ECO:0000313" key="8">
    <source>
        <dbReference type="EMBL" id="WOC11966.1"/>
    </source>
</evidence>
<dbReference type="InterPro" id="IPR050090">
    <property type="entry name" value="Tyrosine_recombinase_XerCD"/>
</dbReference>
<evidence type="ECO:0000256" key="4">
    <source>
        <dbReference type="PROSITE-ProRule" id="PRU01248"/>
    </source>
</evidence>
<dbReference type="PANTHER" id="PTHR30349">
    <property type="entry name" value="PHAGE INTEGRASE-RELATED"/>
    <property type="match status" value="1"/>
</dbReference>
<dbReference type="Gene3D" id="1.10.150.130">
    <property type="match status" value="2"/>
</dbReference>
<dbReference type="InterPro" id="IPR002104">
    <property type="entry name" value="Integrase_catalytic"/>
</dbReference>
<dbReference type="SUPFAM" id="SSF56349">
    <property type="entry name" value="DNA breaking-rejoining enzymes"/>
    <property type="match status" value="2"/>
</dbReference>
<feature type="domain" description="Core-binding (CB)" evidence="7">
    <location>
        <begin position="4"/>
        <end position="82"/>
    </location>
</feature>
<dbReference type="EMBL" id="CP128986">
    <property type="protein sequence ID" value="WOC11966.1"/>
    <property type="molecule type" value="Genomic_DNA"/>
</dbReference>
<evidence type="ECO:0000259" key="6">
    <source>
        <dbReference type="PROSITE" id="PS51898"/>
    </source>
</evidence>
<sequence length="394" mass="44065">MTSTTWHRTVNRFTEHLRAQRLSDHTIGYHASHVRRAADALAVDPGDVTPARLARYLDGRTWTAATYRNNVKSLRVFFAWYVAMTGALVNPAADIPLNAPDPAAMTARAMTYPDRSRTGPDPKAVPTQWAHWIDEWDTFARAQGRPKTTRETRRYQLSAFARAMHPTGPAEVTEIDVTDWFAAGDWRTETRRSHRTTLRGFFSWTVTTGRRTDNPATHLPPPPVAPTSPRPAAEADYRFALRIADPRDRLMVRLAAECGLRRAEVAAMHSRDVLDVPGGRHMLTVTGKGGRRRMVPCPPDLARDVRRAGGYVFPSTASSTGHLTPAYVGKRTARLLPADVTMHQLRHRFATRVYASSRDLFALQQTLGHASPETTRRYVALDTDSLFTAAHAAW</sequence>
<gene>
    <name evidence="8" type="primary">xerC_2</name>
    <name evidence="8" type="ORF">MP11Mi_10470</name>
</gene>
<keyword evidence="2 4" id="KW-0238">DNA-binding</keyword>
<evidence type="ECO:0000256" key="3">
    <source>
        <dbReference type="ARBA" id="ARBA00023172"/>
    </source>
</evidence>
<keyword evidence="3" id="KW-0233">DNA recombination</keyword>
<proteinExistence type="inferred from homology"/>
<comment type="similarity">
    <text evidence="1">Belongs to the 'phage' integrase family.</text>
</comment>
<dbReference type="InterPro" id="IPR013762">
    <property type="entry name" value="Integrase-like_cat_sf"/>
</dbReference>
<protein>
    <submittedName>
        <fullName evidence="8">Tyrosine recombinase XerC</fullName>
    </submittedName>
</protein>
<evidence type="ECO:0000256" key="1">
    <source>
        <dbReference type="ARBA" id="ARBA00008857"/>
    </source>
</evidence>
<evidence type="ECO:0000256" key="2">
    <source>
        <dbReference type="ARBA" id="ARBA00023125"/>
    </source>
</evidence>
<dbReference type="Pfam" id="PF00589">
    <property type="entry name" value="Phage_integrase"/>
    <property type="match status" value="1"/>
</dbReference>
<organism evidence="8">
    <name type="scientific">Gordonia sp. MP11Mi</name>
    <dbReference type="NCBI Taxonomy" id="3022769"/>
    <lineage>
        <taxon>Bacteria</taxon>
        <taxon>Bacillati</taxon>
        <taxon>Actinomycetota</taxon>
        <taxon>Actinomycetes</taxon>
        <taxon>Mycobacteriales</taxon>
        <taxon>Gordoniaceae</taxon>
        <taxon>Gordonia</taxon>
    </lineage>
</organism>
<dbReference type="PANTHER" id="PTHR30349:SF64">
    <property type="entry name" value="PROPHAGE INTEGRASE INTD-RELATED"/>
    <property type="match status" value="1"/>
</dbReference>
<feature type="domain" description="Tyr recombinase" evidence="6">
    <location>
        <begin position="227"/>
        <end position="391"/>
    </location>
</feature>
<reference evidence="8" key="1">
    <citation type="submission" date="2023-06" db="EMBL/GenBank/DDBJ databases">
        <title>Gordonia sp. nov. and Pseudochrobactrum sp. nov., two species isolated from the burying beetle Nicrophorus vespilloides.</title>
        <authorList>
            <person name="Poehlein A."/>
            <person name="Guzman J."/>
            <person name="Daniel R."/>
            <person name="Vilcinskas A."/>
        </authorList>
    </citation>
    <scope>NUCLEOTIDE SEQUENCE</scope>
    <source>
        <strain evidence="8">MP11Mi</strain>
    </source>
</reference>
<name>A0AA97GTT1_9ACTN</name>
<feature type="region of interest" description="Disordered" evidence="5">
    <location>
        <begin position="209"/>
        <end position="231"/>
    </location>
</feature>
<dbReference type="GO" id="GO:0003677">
    <property type="term" value="F:DNA binding"/>
    <property type="evidence" value="ECO:0007669"/>
    <property type="project" value="UniProtKB-UniRule"/>
</dbReference>
<dbReference type="InterPro" id="IPR011010">
    <property type="entry name" value="DNA_brk_join_enz"/>
</dbReference>
<dbReference type="GO" id="GO:0015074">
    <property type="term" value="P:DNA integration"/>
    <property type="evidence" value="ECO:0007669"/>
    <property type="project" value="InterPro"/>
</dbReference>
<dbReference type="InterPro" id="IPR044068">
    <property type="entry name" value="CB"/>
</dbReference>
<dbReference type="InterPro" id="IPR010998">
    <property type="entry name" value="Integrase_recombinase_N"/>
</dbReference>
<evidence type="ECO:0000259" key="7">
    <source>
        <dbReference type="PROSITE" id="PS51900"/>
    </source>
</evidence>
<dbReference type="GO" id="GO:0006310">
    <property type="term" value="P:DNA recombination"/>
    <property type="evidence" value="ECO:0007669"/>
    <property type="project" value="UniProtKB-KW"/>
</dbReference>
<accession>A0AA97GTT1</accession>
<dbReference type="Gene3D" id="1.10.443.10">
    <property type="entry name" value="Intergrase catalytic core"/>
    <property type="match status" value="1"/>
</dbReference>
<dbReference type="PROSITE" id="PS51898">
    <property type="entry name" value="TYR_RECOMBINASE"/>
    <property type="match status" value="1"/>
</dbReference>
<dbReference type="AlphaFoldDB" id="A0AA97GTT1"/>